<reference evidence="1" key="1">
    <citation type="submission" date="2017-07" db="EMBL/GenBank/DDBJ databases">
        <title>Taro Niue Genome Assembly and Annotation.</title>
        <authorList>
            <person name="Atibalentja N."/>
            <person name="Keating K."/>
            <person name="Fields C.J."/>
        </authorList>
    </citation>
    <scope>NUCLEOTIDE SEQUENCE</scope>
    <source>
        <strain evidence="1">Niue_2</strain>
        <tissue evidence="1">Leaf</tissue>
    </source>
</reference>
<name>A0A843UD41_COLES</name>
<feature type="non-terminal residue" evidence="1">
    <location>
        <position position="202"/>
    </location>
</feature>
<sequence>GLHEAVKPCWILASTPSHSSSIHSSSLESGAIVSFHSTHEAEASSSSPLSSNRQWHVIKRGKRPLPRPGMFVVEERTHIIPRAISPLKGFELPHLALHQAAVAFTINYLHLLYVIPLEHTKDLMALRNLGFEFPSINNNDYPRGSLAARIGRYAWHISPILSRCFPFVSNVVQAWIDQRGQVAGARAAPRPVGVSGGSTSRS</sequence>
<dbReference type="AlphaFoldDB" id="A0A843UD41"/>
<accession>A0A843UD41</accession>
<protein>
    <submittedName>
        <fullName evidence="1">Uncharacterized protein</fullName>
    </submittedName>
</protein>
<dbReference type="EMBL" id="NMUH01000437">
    <property type="protein sequence ID" value="MQL79163.1"/>
    <property type="molecule type" value="Genomic_DNA"/>
</dbReference>
<comment type="caution">
    <text evidence="1">The sequence shown here is derived from an EMBL/GenBank/DDBJ whole genome shotgun (WGS) entry which is preliminary data.</text>
</comment>
<dbReference type="Proteomes" id="UP000652761">
    <property type="component" value="Unassembled WGS sequence"/>
</dbReference>
<evidence type="ECO:0000313" key="2">
    <source>
        <dbReference type="Proteomes" id="UP000652761"/>
    </source>
</evidence>
<proteinExistence type="predicted"/>
<feature type="non-terminal residue" evidence="1">
    <location>
        <position position="1"/>
    </location>
</feature>
<gene>
    <name evidence="1" type="ORF">Taro_011608</name>
</gene>
<evidence type="ECO:0000313" key="1">
    <source>
        <dbReference type="EMBL" id="MQL79163.1"/>
    </source>
</evidence>
<keyword evidence="2" id="KW-1185">Reference proteome</keyword>
<organism evidence="1 2">
    <name type="scientific">Colocasia esculenta</name>
    <name type="common">Wild taro</name>
    <name type="synonym">Arum esculentum</name>
    <dbReference type="NCBI Taxonomy" id="4460"/>
    <lineage>
        <taxon>Eukaryota</taxon>
        <taxon>Viridiplantae</taxon>
        <taxon>Streptophyta</taxon>
        <taxon>Embryophyta</taxon>
        <taxon>Tracheophyta</taxon>
        <taxon>Spermatophyta</taxon>
        <taxon>Magnoliopsida</taxon>
        <taxon>Liliopsida</taxon>
        <taxon>Araceae</taxon>
        <taxon>Aroideae</taxon>
        <taxon>Colocasieae</taxon>
        <taxon>Colocasia</taxon>
    </lineage>
</organism>